<feature type="domain" description="Thioredoxin" evidence="1">
    <location>
        <begin position="7"/>
        <end position="101"/>
    </location>
</feature>
<dbReference type="PANTHER" id="PTHR10438:SF468">
    <property type="entry name" value="THIOREDOXIN-1-RELATED"/>
    <property type="match status" value="1"/>
</dbReference>
<dbReference type="EMBL" id="VUNM01000002">
    <property type="protein sequence ID" value="MST88414.1"/>
    <property type="molecule type" value="Genomic_DNA"/>
</dbReference>
<proteinExistence type="predicted"/>
<sequence>MDKLIEILSVEDYQKAIENKSIIVFSTSWCPDCHFMKTYIGDVVDQNPEYKFYYIDRDRLIDLCIHLEILGIPSFVAYDQGKEIGRFVSKLRKTQAEVQSFIDGLGE</sequence>
<protein>
    <submittedName>
        <fullName evidence="2">Thioredoxin family protein</fullName>
    </submittedName>
</protein>
<dbReference type="Gene3D" id="3.40.30.10">
    <property type="entry name" value="Glutaredoxin"/>
    <property type="match status" value="1"/>
</dbReference>
<name>A0A844FRV7_9FIRM</name>
<organism evidence="2 3">
    <name type="scientific">Sharpea porci</name>
    <dbReference type="NCBI Taxonomy" id="2652286"/>
    <lineage>
        <taxon>Bacteria</taxon>
        <taxon>Bacillati</taxon>
        <taxon>Bacillota</taxon>
        <taxon>Erysipelotrichia</taxon>
        <taxon>Erysipelotrichales</taxon>
        <taxon>Coprobacillaceae</taxon>
        <taxon>Sharpea</taxon>
    </lineage>
</organism>
<reference evidence="2 3" key="1">
    <citation type="submission" date="2019-08" db="EMBL/GenBank/DDBJ databases">
        <title>In-depth cultivation of the pig gut microbiome towards novel bacterial diversity and tailored functional studies.</title>
        <authorList>
            <person name="Wylensek D."/>
            <person name="Hitch T.C.A."/>
            <person name="Clavel T."/>
        </authorList>
    </citation>
    <scope>NUCLEOTIDE SEQUENCE [LARGE SCALE GENOMIC DNA]</scope>
    <source>
        <strain evidence="2 3">CA-Schmier-601-WT-3</strain>
    </source>
</reference>
<evidence type="ECO:0000313" key="2">
    <source>
        <dbReference type="EMBL" id="MST88414.1"/>
    </source>
</evidence>
<dbReference type="InterPro" id="IPR013766">
    <property type="entry name" value="Thioredoxin_domain"/>
</dbReference>
<dbReference type="PANTHER" id="PTHR10438">
    <property type="entry name" value="THIOREDOXIN"/>
    <property type="match status" value="1"/>
</dbReference>
<accession>A0A844FRV7</accession>
<dbReference type="InterPro" id="IPR036249">
    <property type="entry name" value="Thioredoxin-like_sf"/>
</dbReference>
<evidence type="ECO:0000313" key="3">
    <source>
        <dbReference type="Proteomes" id="UP000442619"/>
    </source>
</evidence>
<dbReference type="AlphaFoldDB" id="A0A844FRV7"/>
<gene>
    <name evidence="2" type="ORF">FYJ79_02260</name>
</gene>
<keyword evidence="3" id="KW-1185">Reference proteome</keyword>
<dbReference type="RefSeq" id="WP_154514346.1">
    <property type="nucleotide sequence ID" value="NZ_JAQXUV010000035.1"/>
</dbReference>
<dbReference type="SUPFAM" id="SSF52833">
    <property type="entry name" value="Thioredoxin-like"/>
    <property type="match status" value="1"/>
</dbReference>
<dbReference type="InterPro" id="IPR050620">
    <property type="entry name" value="Thioredoxin_H-type-like"/>
</dbReference>
<dbReference type="CDD" id="cd02947">
    <property type="entry name" value="TRX_family"/>
    <property type="match status" value="1"/>
</dbReference>
<evidence type="ECO:0000259" key="1">
    <source>
        <dbReference type="Pfam" id="PF00085"/>
    </source>
</evidence>
<dbReference type="Proteomes" id="UP000442619">
    <property type="component" value="Unassembled WGS sequence"/>
</dbReference>
<comment type="caution">
    <text evidence="2">The sequence shown here is derived from an EMBL/GenBank/DDBJ whole genome shotgun (WGS) entry which is preliminary data.</text>
</comment>
<dbReference type="Pfam" id="PF00085">
    <property type="entry name" value="Thioredoxin"/>
    <property type="match status" value="1"/>
</dbReference>